<feature type="non-terminal residue" evidence="1">
    <location>
        <position position="90"/>
    </location>
</feature>
<dbReference type="EMBL" id="BARV01033761">
    <property type="protein sequence ID" value="GAI53651.1"/>
    <property type="molecule type" value="Genomic_DNA"/>
</dbReference>
<accession>X1QFR1</accession>
<protein>
    <submittedName>
        <fullName evidence="1">Uncharacterized protein</fullName>
    </submittedName>
</protein>
<comment type="caution">
    <text evidence="1">The sequence shown here is derived from an EMBL/GenBank/DDBJ whole genome shotgun (WGS) entry which is preliminary data.</text>
</comment>
<gene>
    <name evidence="1" type="ORF">S06H3_53010</name>
</gene>
<sequence length="90" mass="10661">MKRGFGNFDEEKYAAYRDACLAFVDERMESYNPIGIQYTFDRIRAREVFELELQLNWYDSRAEFEALMEAVRSKTEAGIAEERMWGLADE</sequence>
<proteinExistence type="predicted"/>
<name>X1QFR1_9ZZZZ</name>
<evidence type="ECO:0000313" key="1">
    <source>
        <dbReference type="EMBL" id="GAI53651.1"/>
    </source>
</evidence>
<reference evidence="1" key="1">
    <citation type="journal article" date="2014" name="Front. Microbiol.">
        <title>High frequency of phylogenetically diverse reductive dehalogenase-homologous genes in deep subseafloor sedimentary metagenomes.</title>
        <authorList>
            <person name="Kawai M."/>
            <person name="Futagami T."/>
            <person name="Toyoda A."/>
            <person name="Takaki Y."/>
            <person name="Nishi S."/>
            <person name="Hori S."/>
            <person name="Arai W."/>
            <person name="Tsubouchi T."/>
            <person name="Morono Y."/>
            <person name="Uchiyama I."/>
            <person name="Ito T."/>
            <person name="Fujiyama A."/>
            <person name="Inagaki F."/>
            <person name="Takami H."/>
        </authorList>
    </citation>
    <scope>NUCLEOTIDE SEQUENCE</scope>
    <source>
        <strain evidence="1">Expedition CK06-06</strain>
    </source>
</reference>
<organism evidence="1">
    <name type="scientific">marine sediment metagenome</name>
    <dbReference type="NCBI Taxonomy" id="412755"/>
    <lineage>
        <taxon>unclassified sequences</taxon>
        <taxon>metagenomes</taxon>
        <taxon>ecological metagenomes</taxon>
    </lineage>
</organism>
<dbReference type="AlphaFoldDB" id="X1QFR1"/>